<name>A0A7J6WWB5_THATH</name>
<dbReference type="Proteomes" id="UP000554482">
    <property type="component" value="Unassembled WGS sequence"/>
</dbReference>
<evidence type="ECO:0000313" key="1">
    <source>
        <dbReference type="EMBL" id="KAF5201207.1"/>
    </source>
</evidence>
<gene>
    <name evidence="1" type="ORF">FRX31_009206</name>
</gene>
<reference evidence="1 2" key="1">
    <citation type="submission" date="2020-06" db="EMBL/GenBank/DDBJ databases">
        <title>Transcriptomic and genomic resources for Thalictrum thalictroides and T. hernandezii: Facilitating candidate gene discovery in an emerging model plant lineage.</title>
        <authorList>
            <person name="Arias T."/>
            <person name="Riano-Pachon D.M."/>
            <person name="Di Stilio V.S."/>
        </authorList>
    </citation>
    <scope>NUCLEOTIDE SEQUENCE [LARGE SCALE GENOMIC DNA]</scope>
    <source>
        <strain evidence="2">cv. WT478/WT964</strain>
        <tissue evidence="1">Leaves</tissue>
    </source>
</reference>
<keyword evidence="2" id="KW-1185">Reference proteome</keyword>
<proteinExistence type="predicted"/>
<comment type="caution">
    <text evidence="1">The sequence shown here is derived from an EMBL/GenBank/DDBJ whole genome shotgun (WGS) entry which is preliminary data.</text>
</comment>
<organism evidence="1 2">
    <name type="scientific">Thalictrum thalictroides</name>
    <name type="common">Rue-anemone</name>
    <name type="synonym">Anemone thalictroides</name>
    <dbReference type="NCBI Taxonomy" id="46969"/>
    <lineage>
        <taxon>Eukaryota</taxon>
        <taxon>Viridiplantae</taxon>
        <taxon>Streptophyta</taxon>
        <taxon>Embryophyta</taxon>
        <taxon>Tracheophyta</taxon>
        <taxon>Spermatophyta</taxon>
        <taxon>Magnoliopsida</taxon>
        <taxon>Ranunculales</taxon>
        <taxon>Ranunculaceae</taxon>
        <taxon>Thalictroideae</taxon>
        <taxon>Thalictrum</taxon>
    </lineage>
</organism>
<sequence>MVLALRSVLFESSLLLGNIANGQRMLGVTEPISLGGPSDSEGFNNKVVVDNKEDKATEAKSRVDVNLLCVYPVNRNLAATIASVPQDSKVMVSKVVKTMKPSTEDLAKHVLPKRPNSDPKLLKI</sequence>
<dbReference type="AlphaFoldDB" id="A0A7J6WWB5"/>
<dbReference type="EMBL" id="JABWDY010009731">
    <property type="protein sequence ID" value="KAF5201207.1"/>
    <property type="molecule type" value="Genomic_DNA"/>
</dbReference>
<protein>
    <submittedName>
        <fullName evidence="1">Uncharacterized protein</fullName>
    </submittedName>
</protein>
<evidence type="ECO:0000313" key="2">
    <source>
        <dbReference type="Proteomes" id="UP000554482"/>
    </source>
</evidence>
<accession>A0A7J6WWB5</accession>